<gene>
    <name evidence="1" type="ORF">MOV08_39840</name>
</gene>
<organism evidence="1 2">
    <name type="scientific">Streptomyces yunnanensis</name>
    <dbReference type="NCBI Taxonomy" id="156453"/>
    <lineage>
        <taxon>Bacteria</taxon>
        <taxon>Bacillati</taxon>
        <taxon>Actinomycetota</taxon>
        <taxon>Actinomycetes</taxon>
        <taxon>Kitasatosporales</taxon>
        <taxon>Streptomycetaceae</taxon>
        <taxon>Streptomyces</taxon>
    </lineage>
</organism>
<sequence>MEIGIALGTLVERFPELQLAVLYDQLEWRESFRSHALRRLPVSLG</sequence>
<accession>A0ABY8AQG7</accession>
<reference evidence="1 2" key="1">
    <citation type="submission" date="2022-03" db="EMBL/GenBank/DDBJ databases">
        <title>Streptomyces yunnanensis P86,complete genome.</title>
        <authorList>
            <person name="Chen S."/>
            <person name="Zhang Q."/>
        </authorList>
    </citation>
    <scope>NUCLEOTIDE SEQUENCE [LARGE SCALE GENOMIC DNA]</scope>
    <source>
        <strain evidence="1 2">P86</strain>
    </source>
</reference>
<name>A0ABY8AQG7_9ACTN</name>
<keyword evidence="2" id="KW-1185">Reference proteome</keyword>
<evidence type="ECO:0000313" key="1">
    <source>
        <dbReference type="EMBL" id="WEB46140.1"/>
    </source>
</evidence>
<dbReference type="RefSeq" id="WP_275312068.1">
    <property type="nucleotide sequence ID" value="NZ_CP095749.1"/>
</dbReference>
<dbReference type="Proteomes" id="UP001218629">
    <property type="component" value="Chromosome"/>
</dbReference>
<dbReference type="Gene3D" id="1.10.630.10">
    <property type="entry name" value="Cytochrome P450"/>
    <property type="match status" value="1"/>
</dbReference>
<proteinExistence type="predicted"/>
<evidence type="ECO:0000313" key="2">
    <source>
        <dbReference type="Proteomes" id="UP001218629"/>
    </source>
</evidence>
<dbReference type="EMBL" id="CP095749">
    <property type="protein sequence ID" value="WEB46140.1"/>
    <property type="molecule type" value="Genomic_DNA"/>
</dbReference>
<dbReference type="InterPro" id="IPR036396">
    <property type="entry name" value="Cyt_P450_sf"/>
</dbReference>
<protein>
    <submittedName>
        <fullName evidence="1">Cytochrome P450</fullName>
    </submittedName>
</protein>